<evidence type="ECO:0008006" key="6">
    <source>
        <dbReference type="Google" id="ProtNLM"/>
    </source>
</evidence>
<organism evidence="4 5">
    <name type="scientific">Elysia marginata</name>
    <dbReference type="NCBI Taxonomy" id="1093978"/>
    <lineage>
        <taxon>Eukaryota</taxon>
        <taxon>Metazoa</taxon>
        <taxon>Spiralia</taxon>
        <taxon>Lophotrochozoa</taxon>
        <taxon>Mollusca</taxon>
        <taxon>Gastropoda</taxon>
        <taxon>Heterobranchia</taxon>
        <taxon>Euthyneura</taxon>
        <taxon>Panpulmonata</taxon>
        <taxon>Sacoglossa</taxon>
        <taxon>Placobranchoidea</taxon>
        <taxon>Plakobranchidae</taxon>
        <taxon>Elysia</taxon>
    </lineage>
</organism>
<feature type="compositionally biased region" description="Basic and acidic residues" evidence="1">
    <location>
        <begin position="387"/>
        <end position="405"/>
    </location>
</feature>
<proteinExistence type="predicted"/>
<keyword evidence="2" id="KW-1133">Transmembrane helix</keyword>
<accession>A0AAV4FWD5</accession>
<feature type="compositionally biased region" description="Basic and acidic residues" evidence="1">
    <location>
        <begin position="233"/>
        <end position="248"/>
    </location>
</feature>
<keyword evidence="2" id="KW-0812">Transmembrane</keyword>
<evidence type="ECO:0000256" key="2">
    <source>
        <dbReference type="SAM" id="Phobius"/>
    </source>
</evidence>
<sequence length="463" mass="51295">MGKNLLVLLCLISCAFCEHKIFWETPSLKNCKVFSKKIFWISESRSAVIVGKSEESVQRCQLTFGVASDPEHEQARLRVEIDFMYIHDCGIEVQINESSESMFSQNQANQLMMKSNCNQKIPRVLYAQPKNFVRVWWYKQDKFLDAYNFRLNISMIDNLPVSGPAFSTLVITGLVMVFLVCLVGTLFFKYLSHVTQSWHERNVENAIDRALYLYNSQEPLPEEPDHVYLQPGRRGDGRQQARLRSREPEIAFVHRNGRVERFRPLVTTPSSSEQLIQPAAQCEASDGRSGGSRVHEPQRARSHLATSDRESGACGVSGINSSTHHKTSRKKRQDQDETSSLAGCELPPSYEEAIEMPVAVVGASDGNDMSPAAASADPDTANLEPDEGAKPPDEGQGDHPTHHEAASTLDIVDYMNVAIGGGSPARQSGLEQEALTESSSDAPLLPRDTDSSENISHSSNLGS</sequence>
<evidence type="ECO:0000256" key="1">
    <source>
        <dbReference type="SAM" id="MobiDB-lite"/>
    </source>
</evidence>
<name>A0AAV4FWD5_9GAST</name>
<keyword evidence="2" id="KW-0472">Membrane</keyword>
<evidence type="ECO:0000313" key="4">
    <source>
        <dbReference type="EMBL" id="GFR77035.1"/>
    </source>
</evidence>
<dbReference type="AlphaFoldDB" id="A0AAV4FWD5"/>
<feature type="transmembrane region" description="Helical" evidence="2">
    <location>
        <begin position="165"/>
        <end position="188"/>
    </location>
</feature>
<feature type="chain" id="PRO_5043887277" description="CUB domain-containing protein" evidence="3">
    <location>
        <begin position="18"/>
        <end position="463"/>
    </location>
</feature>
<dbReference type="Proteomes" id="UP000762676">
    <property type="component" value="Unassembled WGS sequence"/>
</dbReference>
<keyword evidence="5" id="KW-1185">Reference proteome</keyword>
<feature type="signal peptide" evidence="3">
    <location>
        <begin position="1"/>
        <end position="17"/>
    </location>
</feature>
<evidence type="ECO:0000313" key="5">
    <source>
        <dbReference type="Proteomes" id="UP000762676"/>
    </source>
</evidence>
<comment type="caution">
    <text evidence="4">The sequence shown here is derived from an EMBL/GenBank/DDBJ whole genome shotgun (WGS) entry which is preliminary data.</text>
</comment>
<feature type="compositionally biased region" description="Low complexity" evidence="1">
    <location>
        <begin position="370"/>
        <end position="379"/>
    </location>
</feature>
<gene>
    <name evidence="4" type="ORF">ElyMa_002228200</name>
</gene>
<reference evidence="4 5" key="1">
    <citation type="journal article" date="2021" name="Elife">
        <title>Chloroplast acquisition without the gene transfer in kleptoplastic sea slugs, Plakobranchus ocellatus.</title>
        <authorList>
            <person name="Maeda T."/>
            <person name="Takahashi S."/>
            <person name="Yoshida T."/>
            <person name="Shimamura S."/>
            <person name="Takaki Y."/>
            <person name="Nagai Y."/>
            <person name="Toyoda A."/>
            <person name="Suzuki Y."/>
            <person name="Arimoto A."/>
            <person name="Ishii H."/>
            <person name="Satoh N."/>
            <person name="Nishiyama T."/>
            <person name="Hasebe M."/>
            <person name="Maruyama T."/>
            <person name="Minagawa J."/>
            <person name="Obokata J."/>
            <person name="Shigenobu S."/>
        </authorList>
    </citation>
    <scope>NUCLEOTIDE SEQUENCE [LARGE SCALE GENOMIC DNA]</scope>
</reference>
<feature type="compositionally biased region" description="Basic residues" evidence="1">
    <location>
        <begin position="323"/>
        <end position="332"/>
    </location>
</feature>
<feature type="region of interest" description="Disordered" evidence="1">
    <location>
        <begin position="419"/>
        <end position="463"/>
    </location>
</feature>
<feature type="region of interest" description="Disordered" evidence="1">
    <location>
        <begin position="222"/>
        <end position="248"/>
    </location>
</feature>
<feature type="compositionally biased region" description="Polar residues" evidence="1">
    <location>
        <begin position="425"/>
        <end position="441"/>
    </location>
</feature>
<feature type="region of interest" description="Disordered" evidence="1">
    <location>
        <begin position="362"/>
        <end position="407"/>
    </location>
</feature>
<dbReference type="EMBL" id="BMAT01004613">
    <property type="protein sequence ID" value="GFR77035.1"/>
    <property type="molecule type" value="Genomic_DNA"/>
</dbReference>
<evidence type="ECO:0000256" key="3">
    <source>
        <dbReference type="SAM" id="SignalP"/>
    </source>
</evidence>
<feature type="compositionally biased region" description="Polar residues" evidence="1">
    <location>
        <begin position="452"/>
        <end position="463"/>
    </location>
</feature>
<keyword evidence="3" id="KW-0732">Signal</keyword>
<feature type="region of interest" description="Disordered" evidence="1">
    <location>
        <begin position="268"/>
        <end position="344"/>
    </location>
</feature>
<protein>
    <recommendedName>
        <fullName evidence="6">CUB domain-containing protein</fullName>
    </recommendedName>
</protein>